<keyword evidence="6" id="KW-0653">Protein transport</keyword>
<protein>
    <recommendedName>
        <fullName evidence="6">Protein transport protein sec16</fullName>
    </recommendedName>
</protein>
<dbReference type="GO" id="GO:0070971">
    <property type="term" value="C:endoplasmic reticulum exit site"/>
    <property type="evidence" value="ECO:0007669"/>
    <property type="project" value="TreeGrafter"/>
</dbReference>
<feature type="domain" description="Sec16 central conserved" evidence="9">
    <location>
        <begin position="576"/>
        <end position="695"/>
    </location>
</feature>
<dbReference type="Pfam" id="PF12931">
    <property type="entry name" value="TPR_Sec16"/>
    <property type="match status" value="1"/>
</dbReference>
<proteinExistence type="inferred from homology"/>
<evidence type="ECO:0000259" key="9">
    <source>
        <dbReference type="Pfam" id="PF12932"/>
    </source>
</evidence>
<evidence type="ECO:0000313" key="11">
    <source>
        <dbReference type="Proteomes" id="UP001346149"/>
    </source>
</evidence>
<dbReference type="GO" id="GO:0012507">
    <property type="term" value="C:ER to Golgi transport vesicle membrane"/>
    <property type="evidence" value="ECO:0007669"/>
    <property type="project" value="TreeGrafter"/>
</dbReference>
<evidence type="ECO:0000256" key="7">
    <source>
        <dbReference type="SAM" id="MobiDB-lite"/>
    </source>
</evidence>
<dbReference type="PANTHER" id="PTHR13402:SF6">
    <property type="entry name" value="SECRETORY 16, ISOFORM I"/>
    <property type="match status" value="1"/>
</dbReference>
<feature type="compositionally biased region" description="Polar residues" evidence="7">
    <location>
        <begin position="398"/>
        <end position="455"/>
    </location>
</feature>
<comment type="caution">
    <text evidence="10">The sequence shown here is derived from an EMBL/GenBank/DDBJ whole genome shotgun (WGS) entry which is preliminary data.</text>
</comment>
<feature type="compositionally biased region" description="Polar residues" evidence="7">
    <location>
        <begin position="1309"/>
        <end position="1318"/>
    </location>
</feature>
<dbReference type="GO" id="GO:0007030">
    <property type="term" value="P:Golgi organization"/>
    <property type="evidence" value="ECO:0007669"/>
    <property type="project" value="TreeGrafter"/>
</dbReference>
<dbReference type="Gene3D" id="1.25.40.1030">
    <property type="match status" value="1"/>
</dbReference>
<gene>
    <name evidence="10" type="ORF">SAY86_027344</name>
</gene>
<feature type="compositionally biased region" description="Polar residues" evidence="7">
    <location>
        <begin position="33"/>
        <end position="50"/>
    </location>
</feature>
<feature type="compositionally biased region" description="Basic and acidic residues" evidence="7">
    <location>
        <begin position="1110"/>
        <end position="1121"/>
    </location>
</feature>
<feature type="domain" description="Sec16 Sec23-binding" evidence="8">
    <location>
        <begin position="757"/>
        <end position="1017"/>
    </location>
</feature>
<keyword evidence="4 6" id="KW-0256">Endoplasmic reticulum</keyword>
<feature type="region of interest" description="Disordered" evidence="7">
    <location>
        <begin position="1309"/>
        <end position="1385"/>
    </location>
</feature>
<dbReference type="InterPro" id="IPR024298">
    <property type="entry name" value="Sec16_Sec23-bd"/>
</dbReference>
<feature type="compositionally biased region" description="Low complexity" evidence="7">
    <location>
        <begin position="1124"/>
        <end position="1139"/>
    </location>
</feature>
<keyword evidence="6" id="KW-0472">Membrane</keyword>
<keyword evidence="6" id="KW-0333">Golgi apparatus</keyword>
<feature type="region of interest" description="Disordered" evidence="7">
    <location>
        <begin position="398"/>
        <end position="472"/>
    </location>
</feature>
<dbReference type="GO" id="GO:0000139">
    <property type="term" value="C:Golgi membrane"/>
    <property type="evidence" value="ECO:0007669"/>
    <property type="project" value="UniProtKB-SubCell"/>
</dbReference>
<evidence type="ECO:0000256" key="4">
    <source>
        <dbReference type="ARBA" id="ARBA00022824"/>
    </source>
</evidence>
<feature type="compositionally biased region" description="Polar residues" evidence="7">
    <location>
        <begin position="1375"/>
        <end position="1385"/>
    </location>
</feature>
<evidence type="ECO:0000256" key="3">
    <source>
        <dbReference type="ARBA" id="ARBA00022448"/>
    </source>
</evidence>
<feature type="region of interest" description="Disordered" evidence="7">
    <location>
        <begin position="1109"/>
        <end position="1140"/>
    </location>
</feature>
<organism evidence="10 11">
    <name type="scientific">Trapa natans</name>
    <name type="common">Water chestnut</name>
    <dbReference type="NCBI Taxonomy" id="22666"/>
    <lineage>
        <taxon>Eukaryota</taxon>
        <taxon>Viridiplantae</taxon>
        <taxon>Streptophyta</taxon>
        <taxon>Embryophyta</taxon>
        <taxon>Tracheophyta</taxon>
        <taxon>Spermatophyta</taxon>
        <taxon>Magnoliopsida</taxon>
        <taxon>eudicotyledons</taxon>
        <taxon>Gunneridae</taxon>
        <taxon>Pentapetalae</taxon>
        <taxon>rosids</taxon>
        <taxon>malvids</taxon>
        <taxon>Myrtales</taxon>
        <taxon>Lythraceae</taxon>
        <taxon>Trapa</taxon>
    </lineage>
</organism>
<feature type="compositionally biased region" description="Basic and acidic residues" evidence="7">
    <location>
        <begin position="53"/>
        <end position="67"/>
    </location>
</feature>
<evidence type="ECO:0000256" key="1">
    <source>
        <dbReference type="ARBA" id="ARBA00004240"/>
    </source>
</evidence>
<evidence type="ECO:0000259" key="8">
    <source>
        <dbReference type="Pfam" id="PF12931"/>
    </source>
</evidence>
<evidence type="ECO:0000256" key="5">
    <source>
        <dbReference type="ARBA" id="ARBA00022892"/>
    </source>
</evidence>
<feature type="compositionally biased region" description="Polar residues" evidence="7">
    <location>
        <begin position="1228"/>
        <end position="1257"/>
    </location>
</feature>
<keyword evidence="5 6" id="KW-0931">ER-Golgi transport</keyword>
<feature type="region of interest" description="Disordered" evidence="7">
    <location>
        <begin position="23"/>
        <end position="72"/>
    </location>
</feature>
<dbReference type="GO" id="GO:0016192">
    <property type="term" value="P:vesicle-mediated transport"/>
    <property type="evidence" value="ECO:0007669"/>
    <property type="project" value="UniProtKB-KW"/>
</dbReference>
<feature type="region of interest" description="Disordered" evidence="7">
    <location>
        <begin position="1398"/>
        <end position="1443"/>
    </location>
</feature>
<accession>A0AAN7KKN7</accession>
<name>A0AAN7KKN7_TRANT</name>
<evidence type="ECO:0000313" key="10">
    <source>
        <dbReference type="EMBL" id="KAK4769194.1"/>
    </source>
</evidence>
<keyword evidence="3 6" id="KW-0813">Transport</keyword>
<feature type="region of interest" description="Disordered" evidence="7">
    <location>
        <begin position="1224"/>
        <end position="1257"/>
    </location>
</feature>
<sequence>MASNPPFDMEDLTDEDFFDNLVNDEDELKNSKPAPQSGPSVAHTFSNLSIKESGGEDEPKVKQRNDSVDFDDGSLEASIAEVKKVLPSSNSFDFDNVVEPEVNTGIENLMSETVTEAIVKQDLADAGSELPSAISESGNTLASSNSFEFDTLTATNNKRLESEGMVELFKSKNLSSPGEIKEVGWNAFHADSMAHSGSDGFGSYSNFFMDLGNSVEFPGNTDNYFNSESNTVINSVEYVADCSGSTVSHTQYDGGQGYEVGSEQSAIQPDMSSDNYWESMYPGWRYDSDTGTWYQVEGNDANVNVQGSPDYAAVNEYAGNIEEKADVSYLQQTTQSVAGSFNEVGATETVSNWNHVPEGNNGYPEHMFFDPQYPGWYHDMIAQEWRTLDSYTSINRSENHSHNYQNQNGLDAATDVTQNDGNNTSNYGQNNSYTTQGFVGENQDNVWAGQSSQHNADYGWPEQPQKYDGKSDASYVSTANNCMETQMSLNSFAGVASYDMPHQSQSKLHGSFSMQSFIPSEPTILAPVEQRDQGPFSNDIYGIQTSTSFSQPPFQTPNDFSHVHTAGRSSAGRPAHVLVRFGFGGKVIVMKGASNLSFGTQDSNVGSIKVINIMETMQKNDDVSNSGFGISSYFHALCHQSFPGPLVGGNVGNKELNKWTDERIGYCDSSGLDYRKAETLRLLLSLLKIAYQHYGKLRSPFGTDPLLKEGDSPEVAVAKLFASATRNGGQFSDYGGQRQCMQSLPPTEQVQETAYEVQNLLVSGKKTEALQRAQDGQLWGPALVLASQLGDQYYIDTVKQMALHQLVPGSPLRTLCLLIAGQPAEVFSAETTTAASVVHALNMNQKPPQSGGNRMLERWEENLAIITANRTKDDELVIMHLGDCLWKDQSENMAAHLCYLVAEANFESYSDSARLCLVGADHWKCPRTYASPEAIQRTELYEYSKVLGNSQFILLPFQPYKIIYAHMLAEVGKISDSLKYCQALLKSLKTGRAPEIEMWKQVVASLEERIKIHQQGGYSANLAPAKLVGKLLNFFDSTAQRVVNSGGLPPVPSSFQAVHQGSKKFNGRVDHKVPNNQAPLAMPPLAPSLSMEPISEWTGHNSRTIAHNRSVSEPDFGRSPRQEASSASGDKTSTSGTTSRFARFGFGSQLFQKTVGLVMRSRSDRQAKLGETNKFYYDEKLKRWVEEGAEPPAEEASLSLPPTSAAFQNGADYNLKSAIKNEGFVPNGTATDFKSPSKPSEQNSGTPPLHPSLNQFSSRGCMGIRARYVDTFNKSGGTPANLFQPPSVPAVKPAATSGAPKFFIPSPVAASTEQQQMESTDESAQEKPATNETTLTSADSNPVSSSSAYSEATTIHRFPSMGNIPRGGSMVDAHSTVQPSSRRTVSWSGNFNDIYSPNKNAGMRPHGERLIMPPSTLMPGGPPPIQTPTNGGGSLDELQEVEL</sequence>
<dbReference type="Proteomes" id="UP001346149">
    <property type="component" value="Unassembled WGS sequence"/>
</dbReference>
<evidence type="ECO:0000256" key="6">
    <source>
        <dbReference type="RuleBase" id="RU364101"/>
    </source>
</evidence>
<dbReference type="InterPro" id="IPR024340">
    <property type="entry name" value="Sec16_CCD"/>
</dbReference>
<dbReference type="PANTHER" id="PTHR13402">
    <property type="entry name" value="RGPR-RELATED"/>
    <property type="match status" value="1"/>
</dbReference>
<reference evidence="10 11" key="1">
    <citation type="journal article" date="2023" name="Hortic Res">
        <title>Pangenome of water caltrop reveals structural variations and asymmetric subgenome divergence after allopolyploidization.</title>
        <authorList>
            <person name="Zhang X."/>
            <person name="Chen Y."/>
            <person name="Wang L."/>
            <person name="Yuan Y."/>
            <person name="Fang M."/>
            <person name="Shi L."/>
            <person name="Lu R."/>
            <person name="Comes H.P."/>
            <person name="Ma Y."/>
            <person name="Chen Y."/>
            <person name="Huang G."/>
            <person name="Zhou Y."/>
            <person name="Zheng Z."/>
            <person name="Qiu Y."/>
        </authorList>
    </citation>
    <scope>NUCLEOTIDE SEQUENCE [LARGE SCALE GENOMIC DNA]</scope>
    <source>
        <strain evidence="10">F231</strain>
    </source>
</reference>
<comment type="subcellular location">
    <subcellularLocation>
        <location evidence="1">Endoplasmic reticulum</location>
    </subcellularLocation>
    <subcellularLocation>
        <location evidence="6">Golgi apparatus membrane</location>
    </subcellularLocation>
</comment>
<keyword evidence="11" id="KW-1185">Reference proteome</keyword>
<feature type="region of interest" description="Disordered" evidence="7">
    <location>
        <begin position="1053"/>
        <end position="1094"/>
    </location>
</feature>
<evidence type="ECO:0000256" key="2">
    <source>
        <dbReference type="ARBA" id="ARBA00005927"/>
    </source>
</evidence>
<comment type="similarity">
    <text evidence="2 6">Belongs to the SEC16 family.</text>
</comment>
<dbReference type="Pfam" id="PF12932">
    <property type="entry name" value="Sec16"/>
    <property type="match status" value="1"/>
</dbReference>
<dbReference type="CDD" id="cd09233">
    <property type="entry name" value="ACE1-Sec16-like"/>
    <property type="match status" value="1"/>
</dbReference>
<dbReference type="GO" id="GO:0015031">
    <property type="term" value="P:protein transport"/>
    <property type="evidence" value="ECO:0007669"/>
    <property type="project" value="UniProtKB-KW"/>
</dbReference>
<dbReference type="GO" id="GO:0070973">
    <property type="term" value="P:protein localization to endoplasmic reticulum exit site"/>
    <property type="evidence" value="ECO:0007669"/>
    <property type="project" value="TreeGrafter"/>
</dbReference>
<feature type="compositionally biased region" description="Low complexity" evidence="7">
    <location>
        <begin position="1336"/>
        <end position="1353"/>
    </location>
</feature>
<dbReference type="EMBL" id="JAXQNO010000021">
    <property type="protein sequence ID" value="KAK4769194.1"/>
    <property type="molecule type" value="Genomic_DNA"/>
</dbReference>